<protein>
    <submittedName>
        <fullName evidence="1">Uncharacterized protein</fullName>
    </submittedName>
</protein>
<comment type="caution">
    <text evidence="1">The sequence shown here is derived from an EMBL/GenBank/DDBJ whole genome shotgun (WGS) entry which is preliminary data.</text>
</comment>
<dbReference type="Proteomes" id="UP000029389">
    <property type="component" value="Unassembled WGS sequence"/>
</dbReference>
<dbReference type="AlphaFoldDB" id="A0A090YAL7"/>
<evidence type="ECO:0000313" key="2">
    <source>
        <dbReference type="Proteomes" id="UP000029389"/>
    </source>
</evidence>
<evidence type="ECO:0000313" key="1">
    <source>
        <dbReference type="EMBL" id="KFM95221.1"/>
    </source>
</evidence>
<accession>A0A090YAL7</accession>
<name>A0A090YAL7_9BACI</name>
<sequence length="62" mass="7263">MFIVFLKYVQPLRVIGDFLEEHVDFLEKYDKGGDFIFSGRRDPKIGVAHLHIFEKGTLYLCT</sequence>
<organism evidence="1 2">
    <name type="scientific">Bacillus clarus</name>
    <dbReference type="NCBI Taxonomy" id="2338372"/>
    <lineage>
        <taxon>Bacteria</taxon>
        <taxon>Bacillati</taxon>
        <taxon>Bacillota</taxon>
        <taxon>Bacilli</taxon>
        <taxon>Bacillales</taxon>
        <taxon>Bacillaceae</taxon>
        <taxon>Bacillus</taxon>
        <taxon>Bacillus cereus group</taxon>
    </lineage>
</organism>
<proteinExistence type="predicted"/>
<gene>
    <name evidence="1" type="ORF">DJ93_5737</name>
</gene>
<dbReference type="EMBL" id="JMQC01000011">
    <property type="protein sequence ID" value="KFM95221.1"/>
    <property type="molecule type" value="Genomic_DNA"/>
</dbReference>
<reference evidence="1 2" key="1">
    <citation type="submission" date="2014-04" db="EMBL/GenBank/DDBJ databases">
        <authorList>
            <person name="Bishop-Lilly K.A."/>
            <person name="Broomall S.M."/>
            <person name="Chain P.S."/>
            <person name="Chertkov O."/>
            <person name="Coyne S.R."/>
            <person name="Daligault H.E."/>
            <person name="Davenport K.W."/>
            <person name="Erkkila T."/>
            <person name="Frey K.G."/>
            <person name="Gibbons H.S."/>
            <person name="Gu W."/>
            <person name="Jaissle J."/>
            <person name="Johnson S.L."/>
            <person name="Koroleva G.I."/>
            <person name="Ladner J.T."/>
            <person name="Lo C.-C."/>
            <person name="Minogue T.D."/>
            <person name="Munk C."/>
            <person name="Palacios G.F."/>
            <person name="Redden C.L."/>
            <person name="Rosenzweig C.N."/>
            <person name="Scholz M.B."/>
            <person name="Teshima H."/>
            <person name="Xu Y."/>
        </authorList>
    </citation>
    <scope>NUCLEOTIDE SEQUENCE [LARGE SCALE GENOMIC DNA]</scope>
    <source>
        <strain evidence="1 2">BHP</strain>
    </source>
</reference>